<reference evidence="1 2" key="1">
    <citation type="journal article" date="2010" name="Nature">
        <title>Genome sequencing and analysis of the model grass Brachypodium distachyon.</title>
        <authorList>
            <consortium name="International Brachypodium Initiative"/>
        </authorList>
    </citation>
    <scope>NUCLEOTIDE SEQUENCE [LARGE SCALE GENOMIC DNA]</scope>
    <source>
        <strain evidence="1 2">Bd21</strain>
    </source>
</reference>
<dbReference type="Gramene" id="KQK22419">
    <property type="protein sequence ID" value="KQK22419"/>
    <property type="gene ID" value="BRADI_1g67083v3"/>
</dbReference>
<reference evidence="1" key="2">
    <citation type="submission" date="2017-06" db="EMBL/GenBank/DDBJ databases">
        <title>WGS assembly of Brachypodium distachyon.</title>
        <authorList>
            <consortium name="The International Brachypodium Initiative"/>
            <person name="Lucas S."/>
            <person name="Harmon-Smith M."/>
            <person name="Lail K."/>
            <person name="Tice H."/>
            <person name="Grimwood J."/>
            <person name="Bruce D."/>
            <person name="Barry K."/>
            <person name="Shu S."/>
            <person name="Lindquist E."/>
            <person name="Wang M."/>
            <person name="Pitluck S."/>
            <person name="Vogel J.P."/>
            <person name="Garvin D.F."/>
            <person name="Mockler T.C."/>
            <person name="Schmutz J."/>
            <person name="Rokhsar D."/>
            <person name="Bevan M.W."/>
        </authorList>
    </citation>
    <scope>NUCLEOTIDE SEQUENCE</scope>
    <source>
        <strain evidence="1">Bd21</strain>
    </source>
</reference>
<dbReference type="AlphaFoldDB" id="A0A0Q3JYB9"/>
<evidence type="ECO:0000313" key="3">
    <source>
        <dbReference type="Proteomes" id="UP000008810"/>
    </source>
</evidence>
<protein>
    <submittedName>
        <fullName evidence="1 2">Uncharacterized protein</fullName>
    </submittedName>
</protein>
<organism evidence="1">
    <name type="scientific">Brachypodium distachyon</name>
    <name type="common">Purple false brome</name>
    <name type="synonym">Trachynia distachya</name>
    <dbReference type="NCBI Taxonomy" id="15368"/>
    <lineage>
        <taxon>Eukaryota</taxon>
        <taxon>Viridiplantae</taxon>
        <taxon>Streptophyta</taxon>
        <taxon>Embryophyta</taxon>
        <taxon>Tracheophyta</taxon>
        <taxon>Spermatophyta</taxon>
        <taxon>Magnoliopsida</taxon>
        <taxon>Liliopsida</taxon>
        <taxon>Poales</taxon>
        <taxon>Poaceae</taxon>
        <taxon>BOP clade</taxon>
        <taxon>Pooideae</taxon>
        <taxon>Stipodae</taxon>
        <taxon>Brachypodieae</taxon>
        <taxon>Brachypodium</taxon>
    </lineage>
</organism>
<gene>
    <name evidence="1" type="ORF">BRADI_1g67083v3</name>
</gene>
<dbReference type="Proteomes" id="UP000008810">
    <property type="component" value="Chromosome 1"/>
</dbReference>
<dbReference type="EMBL" id="CM000880">
    <property type="protein sequence ID" value="KQK22419.1"/>
    <property type="molecule type" value="Genomic_DNA"/>
</dbReference>
<sequence length="52" mass="6168">MKGVAKRMAAPSFYEFTTSGEWRRGRRLLLLRCPFRSLQFYLATSRKNLNEL</sequence>
<evidence type="ECO:0000313" key="2">
    <source>
        <dbReference type="EnsemblPlants" id="KQK22419"/>
    </source>
</evidence>
<keyword evidence="3" id="KW-1185">Reference proteome</keyword>
<accession>A0A0Q3JYB9</accession>
<reference evidence="2" key="3">
    <citation type="submission" date="2018-08" db="UniProtKB">
        <authorList>
            <consortium name="EnsemblPlants"/>
        </authorList>
    </citation>
    <scope>IDENTIFICATION</scope>
    <source>
        <strain evidence="2">cv. Bd21</strain>
    </source>
</reference>
<proteinExistence type="predicted"/>
<dbReference type="InParanoid" id="A0A0Q3JYB9"/>
<evidence type="ECO:0000313" key="1">
    <source>
        <dbReference type="EMBL" id="KQK22419.1"/>
    </source>
</evidence>
<dbReference type="EnsemblPlants" id="KQK22419">
    <property type="protein sequence ID" value="KQK22419"/>
    <property type="gene ID" value="BRADI_1g67083v3"/>
</dbReference>
<name>A0A0Q3JYB9_BRADI</name>